<organism evidence="2 3">
    <name type="scientific">Aquisalibacillus elongatus</name>
    <dbReference type="NCBI Taxonomy" id="485577"/>
    <lineage>
        <taxon>Bacteria</taxon>
        <taxon>Bacillati</taxon>
        <taxon>Bacillota</taxon>
        <taxon>Bacilli</taxon>
        <taxon>Bacillales</taxon>
        <taxon>Bacillaceae</taxon>
        <taxon>Aquisalibacillus</taxon>
    </lineage>
</organism>
<accession>A0A3N5BDJ4</accession>
<evidence type="ECO:0000313" key="3">
    <source>
        <dbReference type="Proteomes" id="UP000276443"/>
    </source>
</evidence>
<evidence type="ECO:0000313" key="2">
    <source>
        <dbReference type="EMBL" id="RPF55497.1"/>
    </source>
</evidence>
<keyword evidence="1" id="KW-1133">Transmembrane helix</keyword>
<protein>
    <submittedName>
        <fullName evidence="2">Uncharacterized protein</fullName>
    </submittedName>
</protein>
<dbReference type="Proteomes" id="UP000276443">
    <property type="component" value="Unassembled WGS sequence"/>
</dbReference>
<keyword evidence="1" id="KW-0812">Transmembrane</keyword>
<proteinExistence type="predicted"/>
<sequence length="200" mass="23577">MKNNKILIGMIFVLILSNIFFAYRSFELNKQLEQSNQITNSTVWHEFTDLIGSLHYVSQELAQYDASMNEDEKELYLYSLGKEANRLNEIGKNLNRIFIRRGQDEYLKYEEHIWIIEEFIGDVSRDEVKDEKRIHNLAKVINEQQKYLSEMFYSDNAIALSGANEDENIKRIEEILEVIIEEINKNYGVLFLDPLIVKTV</sequence>
<dbReference type="OrthoDB" id="9970795at2"/>
<comment type="caution">
    <text evidence="2">The sequence shown here is derived from an EMBL/GenBank/DDBJ whole genome shotgun (WGS) entry which is preliminary data.</text>
</comment>
<keyword evidence="1" id="KW-0472">Membrane</keyword>
<reference evidence="2 3" key="1">
    <citation type="submission" date="2018-11" db="EMBL/GenBank/DDBJ databases">
        <title>Genomic Encyclopedia of Type Strains, Phase IV (KMG-IV): sequencing the most valuable type-strain genomes for metagenomic binning, comparative biology and taxonomic classification.</title>
        <authorList>
            <person name="Goeker M."/>
        </authorList>
    </citation>
    <scope>NUCLEOTIDE SEQUENCE [LARGE SCALE GENOMIC DNA]</scope>
    <source>
        <strain evidence="2 3">DSM 18090</strain>
    </source>
</reference>
<evidence type="ECO:0000256" key="1">
    <source>
        <dbReference type="SAM" id="Phobius"/>
    </source>
</evidence>
<gene>
    <name evidence="2" type="ORF">EDC24_0375</name>
</gene>
<feature type="transmembrane region" description="Helical" evidence="1">
    <location>
        <begin position="6"/>
        <end position="23"/>
    </location>
</feature>
<dbReference type="EMBL" id="RKRF01000007">
    <property type="protein sequence ID" value="RPF55497.1"/>
    <property type="molecule type" value="Genomic_DNA"/>
</dbReference>
<name>A0A3N5BDJ4_9BACI</name>
<dbReference type="RefSeq" id="WP_124219207.1">
    <property type="nucleotide sequence ID" value="NZ_RKRF01000007.1"/>
</dbReference>
<dbReference type="AlphaFoldDB" id="A0A3N5BDJ4"/>
<keyword evidence="3" id="KW-1185">Reference proteome</keyword>